<evidence type="ECO:0000313" key="2">
    <source>
        <dbReference type="Proteomes" id="UP000887116"/>
    </source>
</evidence>
<dbReference type="AlphaFoldDB" id="A0A8X6JRY7"/>
<dbReference type="EMBL" id="BMAO01017631">
    <property type="protein sequence ID" value="GFR17226.1"/>
    <property type="molecule type" value="Genomic_DNA"/>
</dbReference>
<keyword evidence="2" id="KW-1185">Reference proteome</keyword>
<reference evidence="1" key="1">
    <citation type="submission" date="2020-07" db="EMBL/GenBank/DDBJ databases">
        <title>Multicomponent nature underlies the extraordinary mechanical properties of spider dragline silk.</title>
        <authorList>
            <person name="Kono N."/>
            <person name="Nakamura H."/>
            <person name="Mori M."/>
            <person name="Yoshida Y."/>
            <person name="Ohtoshi R."/>
            <person name="Malay A.D."/>
            <person name="Moran D.A.P."/>
            <person name="Tomita M."/>
            <person name="Numata K."/>
            <person name="Arakawa K."/>
        </authorList>
    </citation>
    <scope>NUCLEOTIDE SEQUENCE</scope>
</reference>
<sequence length="148" mass="16434">MGYIKKQVYLSNSQKKKLKDALKHGGELTLQLEDKPPNHEMYFTKTQINQINKGKKIKISKTQLNKNGGFLPFLIPILTSLGLGAASGAAGWGAKKILDNITGSGAREIVSRILNPNFFEYLQDLILGAKKNPNGKGVLQNWELELER</sequence>
<organism evidence="1 2">
    <name type="scientific">Trichonephila clavata</name>
    <name type="common">Joro spider</name>
    <name type="synonym">Nephila clavata</name>
    <dbReference type="NCBI Taxonomy" id="2740835"/>
    <lineage>
        <taxon>Eukaryota</taxon>
        <taxon>Metazoa</taxon>
        <taxon>Ecdysozoa</taxon>
        <taxon>Arthropoda</taxon>
        <taxon>Chelicerata</taxon>
        <taxon>Arachnida</taxon>
        <taxon>Araneae</taxon>
        <taxon>Araneomorphae</taxon>
        <taxon>Entelegynae</taxon>
        <taxon>Araneoidea</taxon>
        <taxon>Nephilidae</taxon>
        <taxon>Trichonephila</taxon>
    </lineage>
</organism>
<name>A0A8X6JRY7_TRICU</name>
<accession>A0A8X6JRY7</accession>
<comment type="caution">
    <text evidence="1">The sequence shown here is derived from an EMBL/GenBank/DDBJ whole genome shotgun (WGS) entry which is preliminary data.</text>
</comment>
<protein>
    <submittedName>
        <fullName evidence="1">Uncharacterized protein</fullName>
    </submittedName>
</protein>
<proteinExistence type="predicted"/>
<gene>
    <name evidence="1" type="primary">AVEN_114503_1</name>
    <name evidence="1" type="ORF">TNCT_317981</name>
</gene>
<evidence type="ECO:0000313" key="1">
    <source>
        <dbReference type="EMBL" id="GFR17226.1"/>
    </source>
</evidence>
<dbReference type="Proteomes" id="UP000887116">
    <property type="component" value="Unassembled WGS sequence"/>
</dbReference>